<comment type="caution">
    <text evidence="4">The sequence shown here is derived from an EMBL/GenBank/DDBJ whole genome shotgun (WGS) entry which is preliminary data.</text>
</comment>
<dbReference type="Pfam" id="PF01547">
    <property type="entry name" value="SBP_bac_1"/>
    <property type="match status" value="1"/>
</dbReference>
<sequence length="418" mass="45116">MRVMIQRRAIAVAVVAGLFGASASAATTITVAAFPALDAAVKAAIPLYKKTHPDVEIKLVSLAYGDHHVAMTTSLATGANLPDVMAIEVGFIGKFSESGGLEDLNKPPYNAGQYKDKFARFTEPQATSASGGLAAIPTDIGPGTLLYRKDLMDKAGITEADLTKSWESYIESGKKLKAATGAYLVASAADIKDIYIRSGLKDGEGIYFDKAGKSVVDSPRFVKAFELAKAAHVAGVDGKIGAWTNEWSEGFKRGQIGTQMMGAWLAGHLSTWLAPNTKGAWRAAQLPNGAFASWGGSFYAIPSKAAHKPEAWEFIKFLTLDKNMQIEAFRKLDAFPALIEAQNDPFIDQPIDFLGGQKARQLWKVAAEKIPAIDVDKYDSIAQEIVNAELEKVLEQNKDIPKALADAKALIERRARRR</sequence>
<organism evidence="4 5">
    <name type="scientific">Niveibacterium umoris</name>
    <dbReference type="NCBI Taxonomy" id="1193620"/>
    <lineage>
        <taxon>Bacteria</taxon>
        <taxon>Pseudomonadati</taxon>
        <taxon>Pseudomonadota</taxon>
        <taxon>Betaproteobacteria</taxon>
        <taxon>Rhodocyclales</taxon>
        <taxon>Rhodocyclaceae</taxon>
        <taxon>Niveibacterium</taxon>
    </lineage>
</organism>
<dbReference type="Proteomes" id="UP000561045">
    <property type="component" value="Unassembled WGS sequence"/>
</dbReference>
<dbReference type="SUPFAM" id="SSF53850">
    <property type="entry name" value="Periplasmic binding protein-like II"/>
    <property type="match status" value="1"/>
</dbReference>
<evidence type="ECO:0000313" key="4">
    <source>
        <dbReference type="EMBL" id="MBB4012857.1"/>
    </source>
</evidence>
<keyword evidence="4" id="KW-0813">Transport</keyword>
<feature type="chain" id="PRO_5032778673" evidence="3">
    <location>
        <begin position="26"/>
        <end position="418"/>
    </location>
</feature>
<gene>
    <name evidence="4" type="ORF">GGR36_002165</name>
</gene>
<dbReference type="InterPro" id="IPR006059">
    <property type="entry name" value="SBP"/>
</dbReference>
<evidence type="ECO:0000256" key="3">
    <source>
        <dbReference type="SAM" id="SignalP"/>
    </source>
</evidence>
<evidence type="ECO:0000313" key="5">
    <source>
        <dbReference type="Proteomes" id="UP000561045"/>
    </source>
</evidence>
<dbReference type="Gene3D" id="3.40.190.10">
    <property type="entry name" value="Periplasmic binding protein-like II"/>
    <property type="match status" value="1"/>
</dbReference>
<dbReference type="RefSeq" id="WP_183634631.1">
    <property type="nucleotide sequence ID" value="NZ_BAABLE010000011.1"/>
</dbReference>
<protein>
    <submittedName>
        <fullName evidence="4">Multiple sugar transport system substrate-binding protein</fullName>
    </submittedName>
</protein>
<dbReference type="AlphaFoldDB" id="A0A840BR19"/>
<accession>A0A840BR19</accession>
<keyword evidence="3" id="KW-0732">Signal</keyword>
<name>A0A840BR19_9RHOO</name>
<keyword evidence="5" id="KW-1185">Reference proteome</keyword>
<keyword evidence="4" id="KW-0762">Sugar transport</keyword>
<dbReference type="PANTHER" id="PTHR43649">
    <property type="entry name" value="ARABINOSE-BINDING PROTEIN-RELATED"/>
    <property type="match status" value="1"/>
</dbReference>
<comment type="subcellular location">
    <subcellularLocation>
        <location evidence="1">Periplasm</location>
    </subcellularLocation>
</comment>
<evidence type="ECO:0000256" key="2">
    <source>
        <dbReference type="ARBA" id="ARBA00008520"/>
    </source>
</evidence>
<comment type="similarity">
    <text evidence="2">Belongs to the bacterial solute-binding protein 1 family.</text>
</comment>
<dbReference type="InterPro" id="IPR050490">
    <property type="entry name" value="Bact_solute-bd_prot1"/>
</dbReference>
<evidence type="ECO:0000256" key="1">
    <source>
        <dbReference type="ARBA" id="ARBA00004418"/>
    </source>
</evidence>
<reference evidence="4 5" key="1">
    <citation type="submission" date="2020-08" db="EMBL/GenBank/DDBJ databases">
        <title>Genomic Encyclopedia of Type Strains, Phase IV (KMG-IV): sequencing the most valuable type-strain genomes for metagenomic binning, comparative biology and taxonomic classification.</title>
        <authorList>
            <person name="Goeker M."/>
        </authorList>
    </citation>
    <scope>NUCLEOTIDE SEQUENCE [LARGE SCALE GENOMIC DNA]</scope>
    <source>
        <strain evidence="4 5">DSM 106739</strain>
    </source>
</reference>
<feature type="signal peptide" evidence="3">
    <location>
        <begin position="1"/>
        <end position="25"/>
    </location>
</feature>
<proteinExistence type="inferred from homology"/>
<dbReference type="GO" id="GO:0042597">
    <property type="term" value="C:periplasmic space"/>
    <property type="evidence" value="ECO:0007669"/>
    <property type="project" value="UniProtKB-SubCell"/>
</dbReference>
<dbReference type="EMBL" id="JACIET010000001">
    <property type="protein sequence ID" value="MBB4012857.1"/>
    <property type="molecule type" value="Genomic_DNA"/>
</dbReference>
<dbReference type="PANTHER" id="PTHR43649:SF32">
    <property type="entry name" value="SUGAR BINDING SECRETED PROTEIN"/>
    <property type="match status" value="1"/>
</dbReference>